<comment type="caution">
    <text evidence="1">The sequence shown here is derived from an EMBL/GenBank/DDBJ whole genome shotgun (WGS) entry which is preliminary data.</text>
</comment>
<name>A0A3N0XZE7_ANAGA</name>
<proteinExistence type="predicted"/>
<dbReference type="AlphaFoldDB" id="A0A3N0XZE7"/>
<dbReference type="PANTHER" id="PTHR36649:SF28">
    <property type="entry name" value="UBIQUITIN-LIKE DOMAIN-CONTAINING PROTEIN"/>
    <property type="match status" value="1"/>
</dbReference>
<accession>A0A3N0XZE7</accession>
<dbReference type="Gene3D" id="3.90.175.10">
    <property type="entry name" value="Diphtheria Toxin, domain 1"/>
    <property type="match status" value="1"/>
</dbReference>
<dbReference type="SUPFAM" id="SSF56399">
    <property type="entry name" value="ADP-ribosylation"/>
    <property type="match status" value="1"/>
</dbReference>
<evidence type="ECO:0000313" key="2">
    <source>
        <dbReference type="Proteomes" id="UP000281406"/>
    </source>
</evidence>
<reference evidence="1 2" key="1">
    <citation type="submission" date="2018-10" db="EMBL/GenBank/DDBJ databases">
        <title>Genome assembly for a Yunnan-Guizhou Plateau 3E fish, Anabarilius grahami (Regan), and its evolutionary and genetic applications.</title>
        <authorList>
            <person name="Jiang W."/>
        </authorList>
    </citation>
    <scope>NUCLEOTIDE SEQUENCE [LARGE SCALE GENOMIC DNA]</scope>
    <source>
        <strain evidence="1">AG-KIZ</strain>
        <tissue evidence="1">Muscle</tissue>
    </source>
</reference>
<protein>
    <recommendedName>
        <fullName evidence="3">PARP catalytic domain-containing protein</fullName>
    </recommendedName>
</protein>
<organism evidence="1 2">
    <name type="scientific">Anabarilius grahami</name>
    <name type="common">Kanglang fish</name>
    <name type="synonym">Barilius grahami</name>
    <dbReference type="NCBI Taxonomy" id="495550"/>
    <lineage>
        <taxon>Eukaryota</taxon>
        <taxon>Metazoa</taxon>
        <taxon>Chordata</taxon>
        <taxon>Craniata</taxon>
        <taxon>Vertebrata</taxon>
        <taxon>Euteleostomi</taxon>
        <taxon>Actinopterygii</taxon>
        <taxon>Neopterygii</taxon>
        <taxon>Teleostei</taxon>
        <taxon>Ostariophysi</taxon>
        <taxon>Cypriniformes</taxon>
        <taxon>Xenocyprididae</taxon>
        <taxon>Xenocypridinae</taxon>
        <taxon>Xenocypridinae incertae sedis</taxon>
        <taxon>Anabarilius</taxon>
    </lineage>
</organism>
<sequence>MAVDKYILTEALSAILGVTVKLQSDCKDSDGAIKLDITSLTTLALLGYDAFMLVAQPVSFLTSLLTGWFIGDQKKSQETPKNESASSSLRKKLFVIPDDFFDPKFDFDFTNMSESDECTRGDEPYKRPYSWMRFALKVRDKYPDGNAWLGTDGWRSRSAPGEWPVSYHGTGLKEAEGIIQSHYKAGDRQAYGRGIYSSPDIKVSDVYAESKSFISQKNGKTYKVIMQNRINPKKREIKNKDIWLVPIPEGTSAAKEKEIVESSIRPYGLLLKEVEGKKTCSQN</sequence>
<dbReference type="OrthoDB" id="428577at2759"/>
<dbReference type="EMBL" id="RJVU01057109">
    <property type="protein sequence ID" value="ROK35809.1"/>
    <property type="molecule type" value="Genomic_DNA"/>
</dbReference>
<dbReference type="Proteomes" id="UP000281406">
    <property type="component" value="Unassembled WGS sequence"/>
</dbReference>
<gene>
    <name evidence="1" type="ORF">DPX16_17552</name>
</gene>
<dbReference type="PANTHER" id="PTHR36649">
    <property type="entry name" value="UBIQUITIN-LIKE DOMAIN-CONTAINING PROTEIN"/>
    <property type="match status" value="1"/>
</dbReference>
<keyword evidence="2" id="KW-1185">Reference proteome</keyword>
<evidence type="ECO:0000313" key="1">
    <source>
        <dbReference type="EMBL" id="ROK35809.1"/>
    </source>
</evidence>
<evidence type="ECO:0008006" key="3">
    <source>
        <dbReference type="Google" id="ProtNLM"/>
    </source>
</evidence>